<feature type="region of interest" description="Disordered" evidence="1">
    <location>
        <begin position="282"/>
        <end position="313"/>
    </location>
</feature>
<gene>
    <name evidence="2" type="ORF">R1sor_010065</name>
</gene>
<feature type="compositionally biased region" description="Polar residues" evidence="1">
    <location>
        <begin position="2068"/>
        <end position="2078"/>
    </location>
</feature>
<feature type="compositionally biased region" description="Basic and acidic residues" evidence="1">
    <location>
        <begin position="160"/>
        <end position="169"/>
    </location>
</feature>
<feature type="region of interest" description="Disordered" evidence="1">
    <location>
        <begin position="2523"/>
        <end position="2553"/>
    </location>
</feature>
<proteinExistence type="predicted"/>
<evidence type="ECO:0000313" key="2">
    <source>
        <dbReference type="EMBL" id="KAL3695989.1"/>
    </source>
</evidence>
<accession>A0ABD3I308</accession>
<comment type="caution">
    <text evidence="2">The sequence shown here is derived from an EMBL/GenBank/DDBJ whole genome shotgun (WGS) entry which is preliminary data.</text>
</comment>
<dbReference type="PANTHER" id="PTHR34194">
    <property type="entry name" value="F14J8.16 PROTEIN"/>
    <property type="match status" value="1"/>
</dbReference>
<dbReference type="Proteomes" id="UP001633002">
    <property type="component" value="Unassembled WGS sequence"/>
</dbReference>
<protein>
    <submittedName>
        <fullName evidence="2">Uncharacterized protein</fullName>
    </submittedName>
</protein>
<feature type="region of interest" description="Disordered" evidence="1">
    <location>
        <begin position="1932"/>
        <end position="1954"/>
    </location>
</feature>
<feature type="region of interest" description="Disordered" evidence="1">
    <location>
        <begin position="2273"/>
        <end position="2297"/>
    </location>
</feature>
<reference evidence="2 3" key="1">
    <citation type="submission" date="2024-09" db="EMBL/GenBank/DDBJ databases">
        <title>Chromosome-scale assembly of Riccia sorocarpa.</title>
        <authorList>
            <person name="Paukszto L."/>
        </authorList>
    </citation>
    <scope>NUCLEOTIDE SEQUENCE [LARGE SCALE GENOMIC DNA]</scope>
    <source>
        <strain evidence="2">LP-2024</strain>
        <tissue evidence="2">Aerial parts of the thallus</tissue>
    </source>
</reference>
<feature type="region of interest" description="Disordered" evidence="1">
    <location>
        <begin position="2042"/>
        <end position="2135"/>
    </location>
</feature>
<feature type="region of interest" description="Disordered" evidence="1">
    <location>
        <begin position="546"/>
        <end position="568"/>
    </location>
</feature>
<sequence length="2591" mass="283091">MDRTVDPGAIPSGQALAVPNYATYGYNLQSFPVSFEASEEWKKRMCATAASSQVGNSQPLATGVNTQANGKRKRKLAVAESGRLPDIQPLDMSMRLDAPAGGKKKRKVAAAESGQLKSRWRAHNKATCLCAVCKQVRGELRSTWFNHDRLNCKCSVCKQSRGEKSEKRPPKTIVSAEQRLKLPSVSRRQQRQSGKLPVTTSQSRSIPPTQPLVPGSGVPVGSGWPNLRPAGAAMQMPNGFLAFPGYCWDGSGTNQMTAANRVGVDSGYPYYSPTTVLDTYNAGKPTSSGASPQIAVPSSSPTLTSSGKNSHPDRILLSWKHKTSSSLNTSETLPQPPGHAIPWQMPYRPADFTAHQNFPVNPCFPFPQPPPHILYSQSRYTSSHLTAHTVNPQSESLAMKGRETLSQPPLPAFEPGSLRSPAYMTAELNPCPSDSFAVKESETLAQPFWPALGSYGGWGWGDLRALSTTGHSTHEDSALNCSSSSHSVAQASLFQECPSEGNGATLGSVVPRPNITCDFGQEIKNVEMASSPVSEVVQGGTLHGYKESEASSQDQGGSGCQVDSEETSFGGTGELLIAVSEEEALPCVADKHYSESTSTEKALDLALPLVSKMLPTGLQETSRISKKRKNRTCCCVSKTCECGFCVSGNLSKLENLRPPVIKKITTLKVTRSLRLAEGGVYGVCSPATIRDQSCYSSGSCITLAASNQVQDSSQLRIRNFSRYGKKVLFAPQTSSISATNSLMFFLNEAGLQPRGTPERFTRDPYRTLLRSIEQAGFRSSGSLQVGPVGATKGPSAFDPQGHKRFSLQPQLYRMEISSQKSADIRIHRSQSALLLGEQPCSLLIVAHLQPALQRTSGTLGRGECVTVFGVPHSIQLFTDLLYSGSSGSSCHSLGASFYGSPGEIYRSRYRLEGSSERSQGGIPDLVFLQLLFANTGNGQPVFDLMRLVTLFQKNQGFEKSCRRKLLNSACPVGYDASCSFPFARNRDRAHSSWPVVPKANSDFSDFDKSILVTLLQSTQGVEETFRRQLLSHVCAVSSGVSRSFTASGRERVGSSWPGAASMNSDFFVFKANVLAPLLGRNQAFGETSRRQFQSLVCVGGSSVARRPERVSSIWPGASGVNSDFSSFGVNMLVESFGRKEAAENHFQTLSLSPVSGIGSVVACSPSAARRRERVSLLGADKVTLDCSVSDLERRVRLCQRNQGVKRNFQRQLVSPVCAVGSSASRRHLVARRRERVIPSWVDAAKVSSEFSADKRIMLIEVPQPQEWNSLCGLGSVVACSSSAAWRRERVSLLGADKVTLDFSVSDLERRVRLCQRNQGVKRNFQRQLVSPVCAVGSSATRRHLVARRRESVIPRWVDAAKVSSEFSADKRIMSIEVPQPHSVERFTASVPSVNVVEQRSGDNRKDDNLGFVRPAEPLVKKRRLSCSTLDCSRTELLLVKKRKLSCSAVTAVVCRWARGISDLGSPRAIVGSSEHKVLLPSVSRLGGQHFSNEGIDSPSDDYQNWFTAAQRSDDEFSKDREETEGEKIYQQSRISEYSALTQKSVTLCQIKAELPSSGEVRWKGEERCTTEGNSLPSVLSFQALLGYLSKDVDVKSETIPSIGELESAQTSNTKESPDRSISRTLFQGQIGPRRLLPSGESCSFVPAMKIKTESSESAKPVGEHLVSLGDERSSKRYLLSAGTSLLCKMKASNSVVSMRRDLGEHYILAGLRFREAGQHFSRHKKSSSSGTKFSGGSSGVFRLAPDIRGDDTDPGVVGLSKHQIQELEVSAPLHDGKVQSFLRNSVCKLSSSSSVSPLSAQRDCVIGGGQKASGEGAPEVSTDIKVLTTGVAQASKEQKFTALLQQFISMQQGFQTNKRDADVEMPQSPVSMQQRTKRVAEIECQCAGEQKFTALLQQFINMQQVPENKNKDNYEEAQLQKFTSLQGHFPHMQEGKREETSADVDLDGGAQPPRQQKYTRLQGQFPHMQEGVEREKTGADVDLDGAAQPPRQHKFTSLLQRFINMQHGVGNRESSACLDPGGASEFEQSRLSKGGTVLSLLSSAAQQSTPETSCEESSRAQAIVGSSELGSQFSTSNPPKDLSLNKSTHEGGRPHGQYSSMETQNLEGSTRREREDVDSNKEHSQSNTYECSTVSGSLDHGCDPGAKPLPWGSVRLSAGAQQTRRDGADGTTLGDQRSPRSSCVSFKELLSSVCQSFALPSGETTNAECSSAETDSRMNRTCDGFISSDGQKLQTLNGRKSRACFSGNQSQILDPSYEQLTIISLNERTSCETDVNEDNHKRRSIAGETPGLGGGIPNSCRVKERESTHSGCSEASSSIGKNYATPLAWKDKDGVLSEVVNLLSRIREPAAGNILSDESSFVGPTTFSFTANLSSEHHIFTASDDKPDCEEVEILQNSLLVMREKTEFEQKLKAAVKKPFCKQELLELQMFVSERKPQMRLRESRHDTRHVALEKDGFSYLEHYPEFGRKLESALRPRDKLKLLRGFFFWVQHTCMSGAYMPWEEEEEDDDCIQIVEEKCTAPRQASSDKSKSDGEWSRRNDGVTKGPTHSCSHMSLRARKNVVYTFPTRGKRHVAGHLRTTKVKTEDQTR</sequence>
<feature type="compositionally biased region" description="Polar residues" evidence="1">
    <location>
        <begin position="198"/>
        <end position="207"/>
    </location>
</feature>
<dbReference type="PANTHER" id="PTHR34194:SF2">
    <property type="entry name" value="F14J8.16 PROTEIN"/>
    <property type="match status" value="1"/>
</dbReference>
<keyword evidence="3" id="KW-1185">Reference proteome</keyword>
<feature type="compositionally biased region" description="Polar residues" evidence="1">
    <location>
        <begin position="282"/>
        <end position="309"/>
    </location>
</feature>
<evidence type="ECO:0000256" key="1">
    <source>
        <dbReference type="SAM" id="MobiDB-lite"/>
    </source>
</evidence>
<feature type="compositionally biased region" description="Polar residues" evidence="1">
    <location>
        <begin position="55"/>
        <end position="69"/>
    </location>
</feature>
<feature type="region of interest" description="Disordered" evidence="1">
    <location>
        <begin position="159"/>
        <end position="220"/>
    </location>
</feature>
<organism evidence="2 3">
    <name type="scientific">Riccia sorocarpa</name>
    <dbReference type="NCBI Taxonomy" id="122646"/>
    <lineage>
        <taxon>Eukaryota</taxon>
        <taxon>Viridiplantae</taxon>
        <taxon>Streptophyta</taxon>
        <taxon>Embryophyta</taxon>
        <taxon>Marchantiophyta</taxon>
        <taxon>Marchantiopsida</taxon>
        <taxon>Marchantiidae</taxon>
        <taxon>Marchantiales</taxon>
        <taxon>Ricciaceae</taxon>
        <taxon>Riccia</taxon>
    </lineage>
</organism>
<feature type="region of interest" description="Disordered" evidence="1">
    <location>
        <begin position="55"/>
        <end position="78"/>
    </location>
</feature>
<dbReference type="EMBL" id="JBJQOH010000002">
    <property type="protein sequence ID" value="KAL3695989.1"/>
    <property type="molecule type" value="Genomic_DNA"/>
</dbReference>
<name>A0ABD3I308_9MARC</name>
<feature type="compositionally biased region" description="Basic and acidic residues" evidence="1">
    <location>
        <begin position="2109"/>
        <end position="2124"/>
    </location>
</feature>
<feature type="compositionally biased region" description="Polar residues" evidence="1">
    <location>
        <begin position="2097"/>
        <end position="2108"/>
    </location>
</feature>
<feature type="compositionally biased region" description="Basic and acidic residues" evidence="1">
    <location>
        <begin position="2523"/>
        <end position="2543"/>
    </location>
</feature>
<evidence type="ECO:0000313" key="3">
    <source>
        <dbReference type="Proteomes" id="UP001633002"/>
    </source>
</evidence>
<feature type="compositionally biased region" description="Polar residues" evidence="1">
    <location>
        <begin position="2125"/>
        <end position="2135"/>
    </location>
</feature>
<feature type="region of interest" description="Disordered" evidence="1">
    <location>
        <begin position="2158"/>
        <end position="2179"/>
    </location>
</feature>